<accession>A0A7X0NH89</accession>
<dbReference type="SUPFAM" id="SSF46689">
    <property type="entry name" value="Homeodomain-like"/>
    <property type="match status" value="1"/>
</dbReference>
<dbReference type="EMBL" id="JACHHU010000013">
    <property type="protein sequence ID" value="MBB6543323.1"/>
    <property type="molecule type" value="Genomic_DNA"/>
</dbReference>
<dbReference type="RefSeq" id="WP_184424121.1">
    <property type="nucleotide sequence ID" value="NZ_AP027362.1"/>
</dbReference>
<dbReference type="InterPro" id="IPR036388">
    <property type="entry name" value="WH-like_DNA-bd_sf"/>
</dbReference>
<protein>
    <submittedName>
        <fullName evidence="1">Transposase</fullName>
    </submittedName>
</protein>
<proteinExistence type="predicted"/>
<organism evidence="1 2">
    <name type="scientific">Thalassotalea piscium</name>
    <dbReference type="NCBI Taxonomy" id="1230533"/>
    <lineage>
        <taxon>Bacteria</taxon>
        <taxon>Pseudomonadati</taxon>
        <taxon>Pseudomonadota</taxon>
        <taxon>Gammaproteobacteria</taxon>
        <taxon>Alteromonadales</taxon>
        <taxon>Colwelliaceae</taxon>
        <taxon>Thalassotalea</taxon>
    </lineage>
</organism>
<dbReference type="AlphaFoldDB" id="A0A7X0NH89"/>
<dbReference type="InterPro" id="IPR009057">
    <property type="entry name" value="Homeodomain-like_sf"/>
</dbReference>
<dbReference type="Proteomes" id="UP000537141">
    <property type="component" value="Unassembled WGS sequence"/>
</dbReference>
<dbReference type="Pfam" id="PF13551">
    <property type="entry name" value="HTH_29"/>
    <property type="match status" value="1"/>
</dbReference>
<sequence length="57" mass="6627">MRVRLMVLSHIKEGANNSKSARNLNISRRTVNDWVKKYYAHGIYGLKGKHHSIRLHA</sequence>
<gene>
    <name evidence="1" type="ORF">HNQ55_001838</name>
</gene>
<reference evidence="1 2" key="1">
    <citation type="submission" date="2020-08" db="EMBL/GenBank/DDBJ databases">
        <title>Genomic Encyclopedia of Type Strains, Phase IV (KMG-IV): sequencing the most valuable type-strain genomes for metagenomic binning, comparative biology and taxonomic classification.</title>
        <authorList>
            <person name="Goeker M."/>
        </authorList>
    </citation>
    <scope>NUCLEOTIDE SEQUENCE [LARGE SCALE GENOMIC DNA]</scope>
    <source>
        <strain evidence="1 2">DSM 26287</strain>
    </source>
</reference>
<comment type="caution">
    <text evidence="1">The sequence shown here is derived from an EMBL/GenBank/DDBJ whole genome shotgun (WGS) entry which is preliminary data.</text>
</comment>
<dbReference type="Gene3D" id="1.10.10.10">
    <property type="entry name" value="Winged helix-like DNA-binding domain superfamily/Winged helix DNA-binding domain"/>
    <property type="match status" value="1"/>
</dbReference>
<name>A0A7X0NH89_9GAMM</name>
<keyword evidence="2" id="KW-1185">Reference proteome</keyword>
<evidence type="ECO:0000313" key="1">
    <source>
        <dbReference type="EMBL" id="MBB6543323.1"/>
    </source>
</evidence>
<evidence type="ECO:0000313" key="2">
    <source>
        <dbReference type="Proteomes" id="UP000537141"/>
    </source>
</evidence>